<accession>A0A3Q9KUM1</accession>
<reference evidence="2 4" key="2">
    <citation type="submission" date="2018-12" db="EMBL/GenBank/DDBJ databases">
        <title>Streptomyces griseoviridis F1-27 complete genome.</title>
        <authorList>
            <person name="Mariita R.M."/>
            <person name="Sello J.K."/>
        </authorList>
    </citation>
    <scope>NUCLEOTIDE SEQUENCE [LARGE SCALE GENOMIC DNA]</scope>
    <source>
        <strain evidence="2 4">F1-27</strain>
    </source>
</reference>
<evidence type="ECO:0000313" key="5">
    <source>
        <dbReference type="Proteomes" id="UP000501753"/>
    </source>
</evidence>
<dbReference type="EMBL" id="CP029078">
    <property type="protein sequence ID" value="QCN88646.1"/>
    <property type="molecule type" value="Genomic_DNA"/>
</dbReference>
<dbReference type="Proteomes" id="UP000271291">
    <property type="component" value="Chromosome"/>
</dbReference>
<reference evidence="3 5" key="1">
    <citation type="submission" date="2018-04" db="EMBL/GenBank/DDBJ databases">
        <title>Complete genome sequences of Streptomyces griseoviridis K61 and characterization of antagonistic properties of biological control agents.</title>
        <authorList>
            <person name="Mariita R.M."/>
            <person name="Sello J.K."/>
        </authorList>
    </citation>
    <scope>NUCLEOTIDE SEQUENCE [LARGE SCALE GENOMIC DNA]</scope>
    <source>
        <strain evidence="3 5">K61</strain>
    </source>
</reference>
<sequence>MHDPTPDATLGSFAAVLAGELPGAWTSTYHPDRGGNNDHDALTDHVWDMNDVADTLAKHTVDHCAVLTRDDGSRLFVADPLGHGEGYLIAAMAPTDAPAEAFRGVREPDGIAVDADPFSAAEDIHYDLLPRYDKALAQVRTNAARLTMPPAAEPEQVVMTWSGDALVVDKPYRDDIAQALTEAGFALDVENEVFVLSGDDSAHQAASVRAVGHRLSELGVGVVLRNPPARPALGTTAVAPPSPPVTSPHRGR</sequence>
<dbReference type="OrthoDB" id="4277341at2"/>
<dbReference type="RefSeq" id="WP_127177399.1">
    <property type="nucleotide sequence ID" value="NZ_CP029078.1"/>
</dbReference>
<proteinExistence type="predicted"/>
<dbReference type="AlphaFoldDB" id="A0A3Q9KUM1"/>
<dbReference type="Proteomes" id="UP000501753">
    <property type="component" value="Chromosome"/>
</dbReference>
<evidence type="ECO:0000313" key="3">
    <source>
        <dbReference type="EMBL" id="QCN88646.1"/>
    </source>
</evidence>
<evidence type="ECO:0000256" key="1">
    <source>
        <dbReference type="SAM" id="MobiDB-lite"/>
    </source>
</evidence>
<dbReference type="KEGG" id="sgd:ELQ87_09530"/>
<keyword evidence="5" id="KW-1185">Reference proteome</keyword>
<evidence type="ECO:0000313" key="2">
    <source>
        <dbReference type="EMBL" id="AZS84498.1"/>
    </source>
</evidence>
<dbReference type="EMBL" id="CP034687">
    <property type="protein sequence ID" value="AZS84498.1"/>
    <property type="molecule type" value="Genomic_DNA"/>
</dbReference>
<organism evidence="2 4">
    <name type="scientific">Streptomyces griseoviridis</name>
    <dbReference type="NCBI Taxonomy" id="45398"/>
    <lineage>
        <taxon>Bacteria</taxon>
        <taxon>Bacillati</taxon>
        <taxon>Actinomycetota</taxon>
        <taxon>Actinomycetes</taxon>
        <taxon>Kitasatosporales</taxon>
        <taxon>Streptomycetaceae</taxon>
        <taxon>Streptomyces</taxon>
    </lineage>
</organism>
<feature type="region of interest" description="Disordered" evidence="1">
    <location>
        <begin position="229"/>
        <end position="252"/>
    </location>
</feature>
<name>A0A3Q9KUM1_STRGD</name>
<evidence type="ECO:0000313" key="4">
    <source>
        <dbReference type="Proteomes" id="UP000271291"/>
    </source>
</evidence>
<protein>
    <submittedName>
        <fullName evidence="2">Uncharacterized protein</fullName>
    </submittedName>
</protein>
<gene>
    <name evidence="3" type="ORF">DDJ31_29790</name>
    <name evidence="2" type="ORF">ELQ87_09530</name>
</gene>